<dbReference type="Proteomes" id="UP000077684">
    <property type="component" value="Unassembled WGS sequence"/>
</dbReference>
<evidence type="ECO:0000256" key="5">
    <source>
        <dbReference type="ARBA" id="ARBA00022840"/>
    </source>
</evidence>
<evidence type="ECO:0000256" key="2">
    <source>
        <dbReference type="ARBA" id="ARBA00022679"/>
    </source>
</evidence>
<dbReference type="Gene3D" id="1.10.510.10">
    <property type="entry name" value="Transferase(Phosphotransferase) domain 1"/>
    <property type="match status" value="1"/>
</dbReference>
<protein>
    <recommendedName>
        <fullName evidence="8">Non-specific serine/threonine protein kinase</fullName>
    </recommendedName>
</protein>
<proteinExistence type="predicted"/>
<dbReference type="SUPFAM" id="SSF56112">
    <property type="entry name" value="Protein kinase-like (PK-like)"/>
    <property type="match status" value="1"/>
</dbReference>
<evidence type="ECO:0000256" key="1">
    <source>
        <dbReference type="ARBA" id="ARBA00022527"/>
    </source>
</evidence>
<evidence type="ECO:0008006" key="8">
    <source>
        <dbReference type="Google" id="ProtNLM"/>
    </source>
</evidence>
<evidence type="ECO:0000256" key="4">
    <source>
        <dbReference type="ARBA" id="ARBA00022777"/>
    </source>
</evidence>
<evidence type="ECO:0000256" key="3">
    <source>
        <dbReference type="ARBA" id="ARBA00022741"/>
    </source>
</evidence>
<comment type="caution">
    <text evidence="6">The sequence shown here is derived from an EMBL/GenBank/DDBJ whole genome shotgun (WGS) entry which is preliminary data.</text>
</comment>
<reference evidence="6" key="2">
    <citation type="journal article" date="2019" name="IMA Fungus">
        <title>Genome sequencing and comparison of five Tilletia species to identify candidate genes for the detection of regulated species infecting wheat.</title>
        <authorList>
            <person name="Nguyen H.D.T."/>
            <person name="Sultana T."/>
            <person name="Kesanakurti P."/>
            <person name="Hambleton S."/>
        </authorList>
    </citation>
    <scope>NUCLEOTIDE SEQUENCE</scope>
    <source>
        <strain evidence="6">DAOMC 236426</strain>
    </source>
</reference>
<reference evidence="6" key="1">
    <citation type="submission" date="2016-04" db="EMBL/GenBank/DDBJ databases">
        <authorList>
            <person name="Nguyen H.D."/>
            <person name="Samba Siva P."/>
            <person name="Cullis J."/>
            <person name="Levesque C.A."/>
            <person name="Hambleton S."/>
        </authorList>
    </citation>
    <scope>NUCLEOTIDE SEQUENCE</scope>
    <source>
        <strain evidence="6">DAOMC 236426</strain>
    </source>
</reference>
<dbReference type="PANTHER" id="PTHR24351">
    <property type="entry name" value="RIBOSOMAL PROTEIN S6 KINASE"/>
    <property type="match status" value="1"/>
</dbReference>
<keyword evidence="7" id="KW-1185">Reference proteome</keyword>
<keyword evidence="2" id="KW-0808">Transferase</keyword>
<dbReference type="InterPro" id="IPR011009">
    <property type="entry name" value="Kinase-like_dom_sf"/>
</dbReference>
<sequence length="114" mass="13008">MPLHTTIYARSPQGCAGKVILVRHHEKSIRKQHVLAHPELQHTLTEQAVVKRTAREVNDPSVHLATQLSRRGYFGRERDRFYAANMVEGVEGLHRAGVIYREFATSNHRMSLLA</sequence>
<evidence type="ECO:0000313" key="6">
    <source>
        <dbReference type="EMBL" id="KAE8251633.1"/>
    </source>
</evidence>
<keyword evidence="1" id="KW-0723">Serine/threonine-protein kinase</keyword>
<evidence type="ECO:0000313" key="7">
    <source>
        <dbReference type="Proteomes" id="UP000077684"/>
    </source>
</evidence>
<dbReference type="EMBL" id="LWDE02000206">
    <property type="protein sequence ID" value="KAE8251633.1"/>
    <property type="molecule type" value="Genomic_DNA"/>
</dbReference>
<keyword evidence="4" id="KW-0418">Kinase</keyword>
<dbReference type="GO" id="GO:0005524">
    <property type="term" value="F:ATP binding"/>
    <property type="evidence" value="ECO:0007669"/>
    <property type="project" value="UniProtKB-KW"/>
</dbReference>
<dbReference type="GO" id="GO:0004674">
    <property type="term" value="F:protein serine/threonine kinase activity"/>
    <property type="evidence" value="ECO:0007669"/>
    <property type="project" value="UniProtKB-KW"/>
</dbReference>
<accession>A0A8X7SYY8</accession>
<keyword evidence="3" id="KW-0547">Nucleotide-binding</keyword>
<dbReference type="AlphaFoldDB" id="A0A8X7SYY8"/>
<gene>
    <name evidence="6" type="ORF">A4X06_0g2601</name>
</gene>
<name>A0A8X7SYY8_9BASI</name>
<keyword evidence="5" id="KW-0067">ATP-binding</keyword>
<organism evidence="6 7">
    <name type="scientific">Tilletia controversa</name>
    <name type="common">dwarf bunt fungus</name>
    <dbReference type="NCBI Taxonomy" id="13291"/>
    <lineage>
        <taxon>Eukaryota</taxon>
        <taxon>Fungi</taxon>
        <taxon>Dikarya</taxon>
        <taxon>Basidiomycota</taxon>
        <taxon>Ustilaginomycotina</taxon>
        <taxon>Exobasidiomycetes</taxon>
        <taxon>Tilletiales</taxon>
        <taxon>Tilletiaceae</taxon>
        <taxon>Tilletia</taxon>
    </lineage>
</organism>